<comment type="caution">
    <text evidence="2">The sequence shown here is derived from an EMBL/GenBank/DDBJ whole genome shotgun (WGS) entry which is preliminary data.</text>
</comment>
<evidence type="ECO:0000313" key="3">
    <source>
        <dbReference type="Proteomes" id="UP001151760"/>
    </source>
</evidence>
<sequence>MTEMFGLLKELTTNRAPKKVLIREEAKFPVTKNINSISITRWEEERSKKTDVTTDDNIVKSTKTETEMLVKEAEKEDEVENEPNRKAGKEETTGAPSSQPVEYYLKHRINEKLIEGLVDNHSYMKLTDERPAETDTRLSLAGHSCIYPLEIAEDILVEVAEHFDQWKSKNFKGKHLALVIVEGGMDDEGEVTKFLVKNEEEFLTVPRNGVGIKPDSVASPTM</sequence>
<accession>A0ABQ5BST5</accession>
<organism evidence="2 3">
    <name type="scientific">Tanacetum coccineum</name>
    <dbReference type="NCBI Taxonomy" id="301880"/>
    <lineage>
        <taxon>Eukaryota</taxon>
        <taxon>Viridiplantae</taxon>
        <taxon>Streptophyta</taxon>
        <taxon>Embryophyta</taxon>
        <taxon>Tracheophyta</taxon>
        <taxon>Spermatophyta</taxon>
        <taxon>Magnoliopsida</taxon>
        <taxon>eudicotyledons</taxon>
        <taxon>Gunneridae</taxon>
        <taxon>Pentapetalae</taxon>
        <taxon>asterids</taxon>
        <taxon>campanulids</taxon>
        <taxon>Asterales</taxon>
        <taxon>Asteraceae</taxon>
        <taxon>Asteroideae</taxon>
        <taxon>Anthemideae</taxon>
        <taxon>Anthemidinae</taxon>
        <taxon>Tanacetum</taxon>
    </lineage>
</organism>
<reference evidence="2" key="1">
    <citation type="journal article" date="2022" name="Int. J. Mol. Sci.">
        <title>Draft Genome of Tanacetum Coccineum: Genomic Comparison of Closely Related Tanacetum-Family Plants.</title>
        <authorList>
            <person name="Yamashiro T."/>
            <person name="Shiraishi A."/>
            <person name="Nakayama K."/>
            <person name="Satake H."/>
        </authorList>
    </citation>
    <scope>NUCLEOTIDE SEQUENCE</scope>
</reference>
<feature type="region of interest" description="Disordered" evidence="1">
    <location>
        <begin position="68"/>
        <end position="98"/>
    </location>
</feature>
<dbReference type="Proteomes" id="UP001151760">
    <property type="component" value="Unassembled WGS sequence"/>
</dbReference>
<proteinExistence type="predicted"/>
<evidence type="ECO:0000256" key="1">
    <source>
        <dbReference type="SAM" id="MobiDB-lite"/>
    </source>
</evidence>
<protein>
    <submittedName>
        <fullName evidence="2">Uncharacterized protein</fullName>
    </submittedName>
</protein>
<keyword evidence="3" id="KW-1185">Reference proteome</keyword>
<reference evidence="2" key="2">
    <citation type="submission" date="2022-01" db="EMBL/GenBank/DDBJ databases">
        <authorList>
            <person name="Yamashiro T."/>
            <person name="Shiraishi A."/>
            <person name="Satake H."/>
            <person name="Nakayama K."/>
        </authorList>
    </citation>
    <scope>NUCLEOTIDE SEQUENCE</scope>
</reference>
<feature type="compositionally biased region" description="Basic and acidic residues" evidence="1">
    <location>
        <begin position="82"/>
        <end position="92"/>
    </location>
</feature>
<name>A0ABQ5BST5_9ASTR</name>
<gene>
    <name evidence="2" type="ORF">Tco_0876084</name>
</gene>
<dbReference type="EMBL" id="BQNB010013551">
    <property type="protein sequence ID" value="GJT17378.1"/>
    <property type="molecule type" value="Genomic_DNA"/>
</dbReference>
<evidence type="ECO:0000313" key="2">
    <source>
        <dbReference type="EMBL" id="GJT17378.1"/>
    </source>
</evidence>